<feature type="region of interest" description="Disordered" evidence="1">
    <location>
        <begin position="16"/>
        <end position="68"/>
    </location>
</feature>
<dbReference type="EMBL" id="LAFY01000294">
    <property type="protein sequence ID" value="KJY01120.1"/>
    <property type="molecule type" value="Genomic_DNA"/>
</dbReference>
<reference evidence="2 3" key="1">
    <citation type="submission" date="2015-03" db="EMBL/GenBank/DDBJ databases">
        <title>RNA-seq based gene annotation and comparative genomics of four Zymoseptoria species reveal species-specific pathogenicity related genes and transposable element activity.</title>
        <authorList>
            <person name="Grandaubert J."/>
            <person name="Bhattacharyya A."/>
            <person name="Stukenbrock E.H."/>
        </authorList>
    </citation>
    <scope>NUCLEOTIDE SEQUENCE [LARGE SCALE GENOMIC DNA]</scope>
    <source>
        <strain evidence="2 3">Zb18110</strain>
    </source>
</reference>
<organism evidence="2 3">
    <name type="scientific">Zymoseptoria brevis</name>
    <dbReference type="NCBI Taxonomy" id="1047168"/>
    <lineage>
        <taxon>Eukaryota</taxon>
        <taxon>Fungi</taxon>
        <taxon>Dikarya</taxon>
        <taxon>Ascomycota</taxon>
        <taxon>Pezizomycotina</taxon>
        <taxon>Dothideomycetes</taxon>
        <taxon>Dothideomycetidae</taxon>
        <taxon>Mycosphaerellales</taxon>
        <taxon>Mycosphaerellaceae</taxon>
        <taxon>Zymoseptoria</taxon>
    </lineage>
</organism>
<accession>A0A0F4GUL3</accession>
<protein>
    <submittedName>
        <fullName evidence="2">Uncharacterized protein</fullName>
    </submittedName>
</protein>
<evidence type="ECO:0000313" key="2">
    <source>
        <dbReference type="EMBL" id="KJY01120.1"/>
    </source>
</evidence>
<comment type="caution">
    <text evidence="2">The sequence shown here is derived from an EMBL/GenBank/DDBJ whole genome shotgun (WGS) entry which is preliminary data.</text>
</comment>
<evidence type="ECO:0000313" key="3">
    <source>
        <dbReference type="Proteomes" id="UP000033647"/>
    </source>
</evidence>
<dbReference type="Proteomes" id="UP000033647">
    <property type="component" value="Unassembled WGS sequence"/>
</dbReference>
<feature type="compositionally biased region" description="Basic and acidic residues" evidence="1">
    <location>
        <begin position="46"/>
        <end position="55"/>
    </location>
</feature>
<keyword evidence="3" id="KW-1185">Reference proteome</keyword>
<gene>
    <name evidence="2" type="ORF">TI39_contig302g00038</name>
</gene>
<name>A0A0F4GUL3_9PEZI</name>
<evidence type="ECO:0000256" key="1">
    <source>
        <dbReference type="SAM" id="MobiDB-lite"/>
    </source>
</evidence>
<dbReference type="AlphaFoldDB" id="A0A0F4GUL3"/>
<sequence>MAPWWTARFRSLSREIQDEHEAQGSNDDDDYGQKVLPSAMTLGATSREREGDAKSEPLPTVAELKGSPSYEPRVSVPSDWTFKLRAEKLYFIDSDDVLTRQYPFVFTLPLGHTFDFFDEIRARRFHLGKYARVSPFSRVGRTLRAAGFRHRRCNRSEIKESTAHLTFGGPVMAPLATLVSHSANWTRMA</sequence>
<proteinExistence type="predicted"/>